<feature type="region of interest" description="Disordered" evidence="1">
    <location>
        <begin position="124"/>
        <end position="143"/>
    </location>
</feature>
<accession>A0A9Q1CJQ5</accession>
<comment type="caution">
    <text evidence="2">The sequence shown here is derived from an EMBL/GenBank/DDBJ whole genome shotgun (WGS) entry which is preliminary data.</text>
</comment>
<protein>
    <submittedName>
        <fullName evidence="2">Uncharacterized protein</fullName>
    </submittedName>
</protein>
<proteinExistence type="predicted"/>
<organism evidence="2 3">
    <name type="scientific">Holothuria leucospilota</name>
    <name type="common">Black long sea cucumber</name>
    <name type="synonym">Mertensiothuria leucospilota</name>
    <dbReference type="NCBI Taxonomy" id="206669"/>
    <lineage>
        <taxon>Eukaryota</taxon>
        <taxon>Metazoa</taxon>
        <taxon>Echinodermata</taxon>
        <taxon>Eleutherozoa</taxon>
        <taxon>Echinozoa</taxon>
        <taxon>Holothuroidea</taxon>
        <taxon>Aspidochirotacea</taxon>
        <taxon>Aspidochirotida</taxon>
        <taxon>Holothuriidae</taxon>
        <taxon>Holothuria</taxon>
    </lineage>
</organism>
<gene>
    <name evidence="2" type="ORF">HOLleu_09094</name>
</gene>
<evidence type="ECO:0000256" key="1">
    <source>
        <dbReference type="SAM" id="MobiDB-lite"/>
    </source>
</evidence>
<sequence length="143" mass="16156">MGSYDGAECCELVVAYLLSQLEPLYGNSIGLYRDDGLAVFNEPPRKIEQIKKNICDIFKKNGLLITIEANKRVVNFLDVTLEFQRGAYKPYLKPGNTPLYVNAKSNHPRTSHEQSLKALTTDFLASHPTRMNSRNPSNNTRTH</sequence>
<reference evidence="2" key="1">
    <citation type="submission" date="2021-10" db="EMBL/GenBank/DDBJ databases">
        <title>Tropical sea cucumber genome reveals ecological adaptation and Cuvierian tubules defense mechanism.</title>
        <authorList>
            <person name="Chen T."/>
        </authorList>
    </citation>
    <scope>NUCLEOTIDE SEQUENCE</scope>
    <source>
        <strain evidence="2">Nanhai2018</strain>
        <tissue evidence="2">Muscle</tissue>
    </source>
</reference>
<dbReference type="Proteomes" id="UP001152320">
    <property type="component" value="Chromosome 3"/>
</dbReference>
<dbReference type="EMBL" id="JAIZAY010000003">
    <property type="protein sequence ID" value="KAJ8045965.1"/>
    <property type="molecule type" value="Genomic_DNA"/>
</dbReference>
<keyword evidence="3" id="KW-1185">Reference proteome</keyword>
<name>A0A9Q1CJQ5_HOLLE</name>
<dbReference type="OrthoDB" id="5982932at2759"/>
<evidence type="ECO:0000313" key="3">
    <source>
        <dbReference type="Proteomes" id="UP001152320"/>
    </source>
</evidence>
<feature type="compositionally biased region" description="Polar residues" evidence="1">
    <location>
        <begin position="129"/>
        <end position="143"/>
    </location>
</feature>
<evidence type="ECO:0000313" key="2">
    <source>
        <dbReference type="EMBL" id="KAJ8045965.1"/>
    </source>
</evidence>
<dbReference type="AlphaFoldDB" id="A0A9Q1CJQ5"/>